<dbReference type="EMBL" id="BSPX01000040">
    <property type="protein sequence ID" value="GLT23164.1"/>
    <property type="molecule type" value="Genomic_DNA"/>
</dbReference>
<gene>
    <name evidence="1" type="ORF">GCM10007933_26270</name>
</gene>
<comment type="caution">
    <text evidence="1">The sequence shown here is derived from an EMBL/GenBank/DDBJ whole genome shotgun (WGS) entry which is preliminary data.</text>
</comment>
<name>A0ABQ6FDT7_9RHOO</name>
<accession>A0ABQ6FDT7</accession>
<keyword evidence="2" id="KW-1185">Reference proteome</keyword>
<organism evidence="1 2">
    <name type="scientific">Zoogloea oryzae</name>
    <dbReference type="NCBI Taxonomy" id="310767"/>
    <lineage>
        <taxon>Bacteria</taxon>
        <taxon>Pseudomonadati</taxon>
        <taxon>Pseudomonadota</taxon>
        <taxon>Betaproteobacteria</taxon>
        <taxon>Rhodocyclales</taxon>
        <taxon>Zoogloeaceae</taxon>
        <taxon>Zoogloea</taxon>
    </lineage>
</organism>
<sequence length="94" mass="10722">MNAGIKNRMEKMVTAALFTKISVLSPKMNRRILEVADMEPTRITKQTNLAMKTADTEAAFDLILRNVIFWEKNEMATTRRMESANEKSRKASGQ</sequence>
<proteinExistence type="predicted"/>
<dbReference type="Proteomes" id="UP001157167">
    <property type="component" value="Unassembled WGS sequence"/>
</dbReference>
<protein>
    <submittedName>
        <fullName evidence="1">Uncharacterized protein</fullName>
    </submittedName>
</protein>
<evidence type="ECO:0000313" key="1">
    <source>
        <dbReference type="EMBL" id="GLT23164.1"/>
    </source>
</evidence>
<reference evidence="2" key="1">
    <citation type="journal article" date="2019" name="Int. J. Syst. Evol. Microbiol.">
        <title>The Global Catalogue of Microorganisms (GCM) 10K type strain sequencing project: providing services to taxonomists for standard genome sequencing and annotation.</title>
        <authorList>
            <consortium name="The Broad Institute Genomics Platform"/>
            <consortium name="The Broad Institute Genome Sequencing Center for Infectious Disease"/>
            <person name="Wu L."/>
            <person name="Ma J."/>
        </authorList>
    </citation>
    <scope>NUCLEOTIDE SEQUENCE [LARGE SCALE GENOMIC DNA]</scope>
    <source>
        <strain evidence="2">NBRC 102407</strain>
    </source>
</reference>
<evidence type="ECO:0000313" key="2">
    <source>
        <dbReference type="Proteomes" id="UP001157167"/>
    </source>
</evidence>